<evidence type="ECO:0000313" key="16">
    <source>
        <dbReference type="Proteomes" id="UP001438707"/>
    </source>
</evidence>
<feature type="transmembrane region" description="Helical" evidence="13">
    <location>
        <begin position="52"/>
        <end position="74"/>
    </location>
</feature>
<proteinExistence type="inferred from homology"/>
<keyword evidence="12" id="KW-0012">Acyltransferase</keyword>
<evidence type="ECO:0000256" key="10">
    <source>
        <dbReference type="ARBA" id="ARBA00023209"/>
    </source>
</evidence>
<dbReference type="SUPFAM" id="SSF69593">
    <property type="entry name" value="Glycerol-3-phosphate (1)-acyltransferase"/>
    <property type="match status" value="1"/>
</dbReference>
<keyword evidence="7 13" id="KW-1133">Transmembrane helix</keyword>
<dbReference type="GO" id="GO:0008374">
    <property type="term" value="F:O-acyltransferase activity"/>
    <property type="evidence" value="ECO:0007669"/>
    <property type="project" value="InterPro"/>
</dbReference>
<dbReference type="GO" id="GO:0008654">
    <property type="term" value="P:phospholipid biosynthetic process"/>
    <property type="evidence" value="ECO:0007669"/>
    <property type="project" value="UniProtKB-KW"/>
</dbReference>
<reference evidence="15 16" key="1">
    <citation type="journal article" date="2024" name="Nat. Commun.">
        <title>Phylogenomics reveals the evolutionary origins of lichenization in chlorophyte algae.</title>
        <authorList>
            <person name="Puginier C."/>
            <person name="Libourel C."/>
            <person name="Otte J."/>
            <person name="Skaloud P."/>
            <person name="Haon M."/>
            <person name="Grisel S."/>
            <person name="Petersen M."/>
            <person name="Berrin J.G."/>
            <person name="Delaux P.M."/>
            <person name="Dal Grande F."/>
            <person name="Keller J."/>
        </authorList>
    </citation>
    <scope>NUCLEOTIDE SEQUENCE [LARGE SCALE GENOMIC DNA]</scope>
    <source>
        <strain evidence="15 16">SAG 2145</strain>
    </source>
</reference>
<comment type="pathway">
    <text evidence="2">Lipid metabolism.</text>
</comment>
<evidence type="ECO:0000256" key="12">
    <source>
        <dbReference type="ARBA" id="ARBA00023315"/>
    </source>
</evidence>
<keyword evidence="6 13" id="KW-0812">Transmembrane</keyword>
<keyword evidence="8" id="KW-0443">Lipid metabolism</keyword>
<evidence type="ECO:0000256" key="9">
    <source>
        <dbReference type="ARBA" id="ARBA00023136"/>
    </source>
</evidence>
<accession>A0AAW1RQH6</accession>
<evidence type="ECO:0000256" key="1">
    <source>
        <dbReference type="ARBA" id="ARBA00004370"/>
    </source>
</evidence>
<evidence type="ECO:0000259" key="14">
    <source>
        <dbReference type="SMART" id="SM00563"/>
    </source>
</evidence>
<evidence type="ECO:0000256" key="8">
    <source>
        <dbReference type="ARBA" id="ARBA00023098"/>
    </source>
</evidence>
<dbReference type="Pfam" id="PF01553">
    <property type="entry name" value="Acyltransferase"/>
    <property type="match status" value="1"/>
</dbReference>
<sequence>MPSAPAKPGGPQDSPLSKYDTWTSPFLERQTKFTPWEAFKLVLLLPLAIPRIISGLLAVLLLAGMSFVAAYGWPIEKPMPTWRRKIVWHSRHCAGFILLMLGYRIKVTGWENLAEGRKVRALGLFNHCSWVDALVMMWLFAPSGVSRASNATIPVVGTCISSFQNIYIPDERLAKVPGQPSGPAKATTAADGTVSSQHKPFTQLIKERVLDGRFPMLMMAPEGTCSDNRCILQFRTGAFVPGVPVLPVLLKYQCMHHNPSWIIIDVGWQFVRLMCQFYNYLHVEILPPYIPSSVEARNPGFYARNVRELYAKTLRIPLVEQSHTEYKALKRSGVHISWDGRRLLAPDELLQDGRYIDLEPFIGKHQ</sequence>
<evidence type="ECO:0000256" key="2">
    <source>
        <dbReference type="ARBA" id="ARBA00005189"/>
    </source>
</evidence>
<gene>
    <name evidence="15" type="ORF">WJX74_010493</name>
</gene>
<keyword evidence="9 13" id="KW-0472">Membrane</keyword>
<evidence type="ECO:0000256" key="11">
    <source>
        <dbReference type="ARBA" id="ARBA00023264"/>
    </source>
</evidence>
<feature type="domain" description="Phospholipid/glycerol acyltransferase" evidence="14">
    <location>
        <begin position="121"/>
        <end position="253"/>
    </location>
</feature>
<dbReference type="EMBL" id="JALJOS010000008">
    <property type="protein sequence ID" value="KAK9835897.1"/>
    <property type="molecule type" value="Genomic_DNA"/>
</dbReference>
<dbReference type="AlphaFoldDB" id="A0AAW1RQH6"/>
<evidence type="ECO:0000256" key="3">
    <source>
        <dbReference type="ARBA" id="ARBA00008655"/>
    </source>
</evidence>
<comment type="similarity">
    <text evidence="3">Belongs to the 1-acyl-sn-glycerol-3-phosphate acyltransferase family.</text>
</comment>
<evidence type="ECO:0000256" key="13">
    <source>
        <dbReference type="SAM" id="Phobius"/>
    </source>
</evidence>
<evidence type="ECO:0000256" key="7">
    <source>
        <dbReference type="ARBA" id="ARBA00022989"/>
    </source>
</evidence>
<comment type="caution">
    <text evidence="15">The sequence shown here is derived from an EMBL/GenBank/DDBJ whole genome shotgun (WGS) entry which is preliminary data.</text>
</comment>
<protein>
    <recommendedName>
        <fullName evidence="14">Phospholipid/glycerol acyltransferase domain-containing protein</fullName>
    </recommendedName>
</protein>
<keyword evidence="5" id="KW-0808">Transferase</keyword>
<dbReference type="SMART" id="SM00563">
    <property type="entry name" value="PlsC"/>
    <property type="match status" value="1"/>
</dbReference>
<dbReference type="InterPro" id="IPR045252">
    <property type="entry name" value="LPCAT1-like"/>
</dbReference>
<dbReference type="CDD" id="cd07991">
    <property type="entry name" value="LPLAT_LPCAT1-like"/>
    <property type="match status" value="1"/>
</dbReference>
<dbReference type="PANTHER" id="PTHR23063">
    <property type="entry name" value="PHOSPHOLIPID ACYLTRANSFERASE"/>
    <property type="match status" value="1"/>
</dbReference>
<evidence type="ECO:0000313" key="15">
    <source>
        <dbReference type="EMBL" id="KAK9835897.1"/>
    </source>
</evidence>
<comment type="subcellular location">
    <subcellularLocation>
        <location evidence="1">Membrane</location>
    </subcellularLocation>
</comment>
<dbReference type="GO" id="GO:0016020">
    <property type="term" value="C:membrane"/>
    <property type="evidence" value="ECO:0007669"/>
    <property type="project" value="UniProtKB-SubCell"/>
</dbReference>
<evidence type="ECO:0000256" key="5">
    <source>
        <dbReference type="ARBA" id="ARBA00022679"/>
    </source>
</evidence>
<keyword evidence="16" id="KW-1185">Reference proteome</keyword>
<dbReference type="PANTHER" id="PTHR23063:SF59">
    <property type="entry name" value="ACYLTRANSFERASE"/>
    <property type="match status" value="1"/>
</dbReference>
<dbReference type="Proteomes" id="UP001438707">
    <property type="component" value="Unassembled WGS sequence"/>
</dbReference>
<dbReference type="InterPro" id="IPR002123">
    <property type="entry name" value="Plipid/glycerol_acylTrfase"/>
</dbReference>
<organism evidence="15 16">
    <name type="scientific">Apatococcus lobatus</name>
    <dbReference type="NCBI Taxonomy" id="904363"/>
    <lineage>
        <taxon>Eukaryota</taxon>
        <taxon>Viridiplantae</taxon>
        <taxon>Chlorophyta</taxon>
        <taxon>core chlorophytes</taxon>
        <taxon>Trebouxiophyceae</taxon>
        <taxon>Chlorellales</taxon>
        <taxon>Chlorellaceae</taxon>
        <taxon>Apatococcus</taxon>
    </lineage>
</organism>
<evidence type="ECO:0000256" key="4">
    <source>
        <dbReference type="ARBA" id="ARBA00022516"/>
    </source>
</evidence>
<evidence type="ECO:0000256" key="6">
    <source>
        <dbReference type="ARBA" id="ARBA00022692"/>
    </source>
</evidence>
<keyword evidence="10" id="KW-0594">Phospholipid biosynthesis</keyword>
<keyword evidence="4" id="KW-0444">Lipid biosynthesis</keyword>
<keyword evidence="11" id="KW-1208">Phospholipid metabolism</keyword>
<name>A0AAW1RQH6_9CHLO</name>